<evidence type="ECO:0000256" key="2">
    <source>
        <dbReference type="ARBA" id="ARBA00008894"/>
    </source>
</evidence>
<dbReference type="InterPro" id="IPR002182">
    <property type="entry name" value="NB-ARC"/>
</dbReference>
<evidence type="ECO:0000256" key="3">
    <source>
        <dbReference type="ARBA" id="ARBA00022614"/>
    </source>
</evidence>
<dbReference type="Gene3D" id="1.10.10.10">
    <property type="entry name" value="Winged helix-like DNA-binding domain superfamily/Winged helix DNA-binding domain"/>
    <property type="match status" value="1"/>
</dbReference>
<sequence length="518" mass="59577">MIDKILTEGDKSLADLKRMMVESLKDEKYLIVLDDLWDTHLFKQLRWLFPGDVAGSRVLLTTRICRVASCVYYLEAHEMRFLNKEESWGLLREKIFGEECCPPHLEKAGKKIAENCEGLPLAIVTIADLLSKVDKTPEYWNKVAEKKTSVFIDAYNQMENILYPSYNYLPQHLKLWFLYMGVSPQNDEISCSKFIKLLSAEKLLEPLSSLNLSVSPFPISLTLEKFAIDCLNELVSTNVVMVREHKSDGEMKTCSLHSAFWHLCIKEAGKNKFSHVINCYADGFVEGIKSLRRLCIHNNILFGIKDVHNSMASVSNDHSLMCTSPYHQYPVPICFGLRFLRVLDALTIHFYEFPLEVLKLIELRYLTLTFNKNLPHGISKLWNLEFLMVRRHSSINFSESPIYIPMEIWAMKELKHLQIMGSDLLDPHGDALLENLLTLLDVNAHNFTKGIVKRIPNIMKLGIRIESEPDFIGHLSFFNCISHLHKLESLKCVVVNPNFRSEVVATTHPHWIFPPGLK</sequence>
<dbReference type="InterPro" id="IPR036388">
    <property type="entry name" value="WH-like_DNA-bd_sf"/>
</dbReference>
<name>A0ABR0X2N3_REHGL</name>
<dbReference type="InterPro" id="IPR044974">
    <property type="entry name" value="Disease_R_plants"/>
</dbReference>
<dbReference type="Pfam" id="PF00931">
    <property type="entry name" value="NB-ARC"/>
    <property type="match status" value="1"/>
</dbReference>
<organism evidence="8 9">
    <name type="scientific">Rehmannia glutinosa</name>
    <name type="common">Chinese foxglove</name>
    <dbReference type="NCBI Taxonomy" id="99300"/>
    <lineage>
        <taxon>Eukaryota</taxon>
        <taxon>Viridiplantae</taxon>
        <taxon>Streptophyta</taxon>
        <taxon>Embryophyta</taxon>
        <taxon>Tracheophyta</taxon>
        <taxon>Spermatophyta</taxon>
        <taxon>Magnoliopsida</taxon>
        <taxon>eudicotyledons</taxon>
        <taxon>Gunneridae</taxon>
        <taxon>Pentapetalae</taxon>
        <taxon>asterids</taxon>
        <taxon>lamiids</taxon>
        <taxon>Lamiales</taxon>
        <taxon>Orobanchaceae</taxon>
        <taxon>Rehmannieae</taxon>
        <taxon>Rehmannia</taxon>
    </lineage>
</organism>
<dbReference type="EMBL" id="JABTTQ020000006">
    <property type="protein sequence ID" value="KAK6153938.1"/>
    <property type="molecule type" value="Genomic_DNA"/>
</dbReference>
<dbReference type="PANTHER" id="PTHR23155:SF1152">
    <property type="entry name" value="AAA+ ATPASE DOMAIN-CONTAINING PROTEIN"/>
    <property type="match status" value="1"/>
</dbReference>
<evidence type="ECO:0000313" key="9">
    <source>
        <dbReference type="Proteomes" id="UP001318860"/>
    </source>
</evidence>
<dbReference type="PRINTS" id="PR00364">
    <property type="entry name" value="DISEASERSIST"/>
</dbReference>
<keyword evidence="6" id="KW-0611">Plant defense</keyword>
<dbReference type="SUPFAM" id="SSF52540">
    <property type="entry name" value="P-loop containing nucleoside triphosphate hydrolases"/>
    <property type="match status" value="1"/>
</dbReference>
<evidence type="ECO:0000256" key="6">
    <source>
        <dbReference type="ARBA" id="ARBA00022821"/>
    </source>
</evidence>
<evidence type="ECO:0000256" key="4">
    <source>
        <dbReference type="ARBA" id="ARBA00022667"/>
    </source>
</evidence>
<dbReference type="PANTHER" id="PTHR23155">
    <property type="entry name" value="DISEASE RESISTANCE PROTEIN RP"/>
    <property type="match status" value="1"/>
</dbReference>
<protein>
    <recommendedName>
        <fullName evidence="7">NB-ARC domain-containing protein</fullName>
    </recommendedName>
</protein>
<evidence type="ECO:0000256" key="1">
    <source>
        <dbReference type="ARBA" id="ARBA00002074"/>
    </source>
</evidence>
<accession>A0ABR0X2N3</accession>
<dbReference type="InterPro" id="IPR032675">
    <property type="entry name" value="LRR_dom_sf"/>
</dbReference>
<proteinExistence type="inferred from homology"/>
<dbReference type="Gene3D" id="3.40.50.300">
    <property type="entry name" value="P-loop containing nucleotide triphosphate hydrolases"/>
    <property type="match status" value="1"/>
</dbReference>
<keyword evidence="9" id="KW-1185">Reference proteome</keyword>
<gene>
    <name evidence="8" type="ORF">DH2020_013577</name>
</gene>
<comment type="caution">
    <text evidence="8">The sequence shown here is derived from an EMBL/GenBank/DDBJ whole genome shotgun (WGS) entry which is preliminary data.</text>
</comment>
<keyword evidence="5" id="KW-0677">Repeat</keyword>
<dbReference type="InterPro" id="IPR042197">
    <property type="entry name" value="Apaf_helical"/>
</dbReference>
<evidence type="ECO:0000256" key="5">
    <source>
        <dbReference type="ARBA" id="ARBA00022737"/>
    </source>
</evidence>
<dbReference type="InterPro" id="IPR027417">
    <property type="entry name" value="P-loop_NTPase"/>
</dbReference>
<keyword evidence="4" id="KW-0381">Hypersensitive response</keyword>
<comment type="similarity">
    <text evidence="2">Belongs to the disease resistance NB-LRR family.</text>
</comment>
<keyword evidence="3" id="KW-0433">Leucine-rich repeat</keyword>
<dbReference type="Gene3D" id="3.80.10.10">
    <property type="entry name" value="Ribonuclease Inhibitor"/>
    <property type="match status" value="1"/>
</dbReference>
<comment type="function">
    <text evidence="1">Confers resistance to late blight (Phytophthora infestans) races carrying the avirulence gene Avr1. Resistance proteins guard the plant against pathogens that contain an appropriate avirulence protein via an indirect interaction with this avirulence protein. That triggers a defense system including the hypersensitive response, which restricts the pathogen growth.</text>
</comment>
<evidence type="ECO:0000259" key="7">
    <source>
        <dbReference type="Pfam" id="PF00931"/>
    </source>
</evidence>
<dbReference type="Gene3D" id="1.10.8.430">
    <property type="entry name" value="Helical domain of apoptotic protease-activating factors"/>
    <property type="match status" value="1"/>
</dbReference>
<dbReference type="Proteomes" id="UP001318860">
    <property type="component" value="Unassembled WGS sequence"/>
</dbReference>
<feature type="domain" description="NB-ARC" evidence="7">
    <location>
        <begin position="14"/>
        <end position="98"/>
    </location>
</feature>
<reference evidence="8 9" key="1">
    <citation type="journal article" date="2021" name="Comput. Struct. Biotechnol. J.">
        <title>De novo genome assembly of the potent medicinal plant Rehmannia glutinosa using nanopore technology.</title>
        <authorList>
            <person name="Ma L."/>
            <person name="Dong C."/>
            <person name="Song C."/>
            <person name="Wang X."/>
            <person name="Zheng X."/>
            <person name="Niu Y."/>
            <person name="Chen S."/>
            <person name="Feng W."/>
        </authorList>
    </citation>
    <scope>NUCLEOTIDE SEQUENCE [LARGE SCALE GENOMIC DNA]</scope>
    <source>
        <strain evidence="8">DH-2019</strain>
    </source>
</reference>
<dbReference type="SUPFAM" id="SSF52058">
    <property type="entry name" value="L domain-like"/>
    <property type="match status" value="1"/>
</dbReference>
<evidence type="ECO:0000313" key="8">
    <source>
        <dbReference type="EMBL" id="KAK6153938.1"/>
    </source>
</evidence>